<keyword evidence="7 8" id="KW-0472">Membrane</keyword>
<evidence type="ECO:0000256" key="5">
    <source>
        <dbReference type="ARBA" id="ARBA00022729"/>
    </source>
</evidence>
<dbReference type="GO" id="GO:0005789">
    <property type="term" value="C:endoplasmic reticulum membrane"/>
    <property type="evidence" value="ECO:0007669"/>
    <property type="project" value="TreeGrafter"/>
</dbReference>
<feature type="transmembrane region" description="Helical" evidence="8">
    <location>
        <begin position="168"/>
        <end position="184"/>
    </location>
</feature>
<dbReference type="GO" id="GO:0006506">
    <property type="term" value="P:GPI anchor biosynthetic process"/>
    <property type="evidence" value="ECO:0007669"/>
    <property type="project" value="UniProtKB-KW"/>
</dbReference>
<evidence type="ECO:0000256" key="2">
    <source>
        <dbReference type="ARBA" id="ARBA00006387"/>
    </source>
</evidence>
<keyword evidence="10" id="KW-1185">Reference proteome</keyword>
<accession>A0AAV5V3R0</accession>
<comment type="function">
    <text evidence="8">Involved in the lipid remodeling steps of GPI-anchor maturation.</text>
</comment>
<feature type="transmembrane region" description="Helical" evidence="8">
    <location>
        <begin position="112"/>
        <end position="130"/>
    </location>
</feature>
<dbReference type="Pfam" id="PF04080">
    <property type="entry name" value="Per1"/>
    <property type="match status" value="1"/>
</dbReference>
<organism evidence="9 10">
    <name type="scientific">Pristionchus fissidentatus</name>
    <dbReference type="NCBI Taxonomy" id="1538716"/>
    <lineage>
        <taxon>Eukaryota</taxon>
        <taxon>Metazoa</taxon>
        <taxon>Ecdysozoa</taxon>
        <taxon>Nematoda</taxon>
        <taxon>Chromadorea</taxon>
        <taxon>Rhabditida</taxon>
        <taxon>Rhabditina</taxon>
        <taxon>Diplogasteromorpha</taxon>
        <taxon>Diplogasteroidea</taxon>
        <taxon>Neodiplogasteridae</taxon>
        <taxon>Pristionchus</taxon>
    </lineage>
</organism>
<dbReference type="EMBL" id="BTSY01000001">
    <property type="protein sequence ID" value="GMT12519.1"/>
    <property type="molecule type" value="Genomic_DNA"/>
</dbReference>
<feature type="non-terminal residue" evidence="9">
    <location>
        <position position="1"/>
    </location>
</feature>
<dbReference type="PANTHER" id="PTHR13148">
    <property type="entry name" value="PER1-RELATED"/>
    <property type="match status" value="1"/>
</dbReference>
<evidence type="ECO:0000256" key="6">
    <source>
        <dbReference type="ARBA" id="ARBA00022989"/>
    </source>
</evidence>
<keyword evidence="6 8" id="KW-1133">Transmembrane helix</keyword>
<dbReference type="AlphaFoldDB" id="A0AAV5V3R0"/>
<dbReference type="InterPro" id="IPR007217">
    <property type="entry name" value="Per1-like"/>
</dbReference>
<evidence type="ECO:0000256" key="3">
    <source>
        <dbReference type="ARBA" id="ARBA00022502"/>
    </source>
</evidence>
<evidence type="ECO:0000313" key="9">
    <source>
        <dbReference type="EMBL" id="GMT12519.1"/>
    </source>
</evidence>
<sequence>SRCSYQECTQDCRRRLSCPTAFSDPGWTRGECFWCKYDCMWKTVAVFASHRYPTPQFHGKWPFYSTFWAQEPASTVFSLLNLLSVNELRRRVTRLGEGNEDLDGHSVMKRVWIGYTAVGLVTWLCSTWFHATDHFWSERADYFTAFAFVLYANYAAVLFVFPGLRRGWRGMGIATAFLIVYLRHVGNMTRHFDYGWNMTLCIGCSVCTLLTYLLYLFRRWRQFGSLAALRGSDRLLLLVLAWTTAAVSMELHDFVPFYFAVDAHALFHAATVPLPLFTAKFIEAHARESGFEYAKIV</sequence>
<gene>
    <name evidence="9" type="ORF">PFISCL1PPCAC_3816</name>
</gene>
<keyword evidence="8" id="KW-0333">Golgi apparatus</keyword>
<dbReference type="GO" id="GO:0000139">
    <property type="term" value="C:Golgi membrane"/>
    <property type="evidence" value="ECO:0007669"/>
    <property type="project" value="UniProtKB-SubCell"/>
</dbReference>
<comment type="subcellular location">
    <subcellularLocation>
        <location evidence="1">Endomembrane system</location>
        <topology evidence="1">Multi-pass membrane protein</topology>
    </subcellularLocation>
    <subcellularLocation>
        <location evidence="8">Golgi apparatus membrane</location>
        <topology evidence="8">Multi-pass membrane protein</topology>
    </subcellularLocation>
</comment>
<proteinExistence type="inferred from homology"/>
<evidence type="ECO:0000313" key="10">
    <source>
        <dbReference type="Proteomes" id="UP001432322"/>
    </source>
</evidence>
<dbReference type="GO" id="GO:0016788">
    <property type="term" value="F:hydrolase activity, acting on ester bonds"/>
    <property type="evidence" value="ECO:0007669"/>
    <property type="project" value="TreeGrafter"/>
</dbReference>
<protein>
    <recommendedName>
        <fullName evidence="8">Post-GPI attachment to proteins factor 3</fullName>
    </recommendedName>
</protein>
<keyword evidence="5" id="KW-0732">Signal</keyword>
<evidence type="ECO:0000256" key="1">
    <source>
        <dbReference type="ARBA" id="ARBA00004127"/>
    </source>
</evidence>
<comment type="similarity">
    <text evidence="2 8">Belongs to the PGAP3 family.</text>
</comment>
<comment type="caution">
    <text evidence="8">Lacks conserved residue(s) required for the propagation of feature annotation.</text>
</comment>
<dbReference type="Proteomes" id="UP001432322">
    <property type="component" value="Unassembled WGS sequence"/>
</dbReference>
<evidence type="ECO:0000256" key="4">
    <source>
        <dbReference type="ARBA" id="ARBA00022692"/>
    </source>
</evidence>
<reference evidence="9" key="1">
    <citation type="submission" date="2023-10" db="EMBL/GenBank/DDBJ databases">
        <title>Genome assembly of Pristionchus species.</title>
        <authorList>
            <person name="Yoshida K."/>
            <person name="Sommer R.J."/>
        </authorList>
    </citation>
    <scope>NUCLEOTIDE SEQUENCE</scope>
    <source>
        <strain evidence="9">RS5133</strain>
    </source>
</reference>
<dbReference type="PANTHER" id="PTHR13148:SF0">
    <property type="entry name" value="POST-GPI ATTACHMENT TO PROTEINS FACTOR 3"/>
    <property type="match status" value="1"/>
</dbReference>
<keyword evidence="3 8" id="KW-0337">GPI-anchor biosynthesis</keyword>
<feature type="transmembrane region" description="Helical" evidence="8">
    <location>
        <begin position="142"/>
        <end position="161"/>
    </location>
</feature>
<comment type="caution">
    <text evidence="9">The sequence shown here is derived from an EMBL/GenBank/DDBJ whole genome shotgun (WGS) entry which is preliminary data.</text>
</comment>
<feature type="transmembrane region" description="Helical" evidence="8">
    <location>
        <begin position="196"/>
        <end position="215"/>
    </location>
</feature>
<keyword evidence="4 8" id="KW-0812">Transmembrane</keyword>
<evidence type="ECO:0000256" key="7">
    <source>
        <dbReference type="ARBA" id="ARBA00023136"/>
    </source>
</evidence>
<name>A0AAV5V3R0_9BILA</name>
<evidence type="ECO:0000256" key="8">
    <source>
        <dbReference type="RuleBase" id="RU365066"/>
    </source>
</evidence>